<evidence type="ECO:0000313" key="4">
    <source>
        <dbReference type="Proteomes" id="UP000800041"/>
    </source>
</evidence>
<gene>
    <name evidence="3" type="ORF">K402DRAFT_397214</name>
</gene>
<dbReference type="Proteomes" id="UP000800041">
    <property type="component" value="Unassembled WGS sequence"/>
</dbReference>
<organism evidence="3 4">
    <name type="scientific">Aulographum hederae CBS 113979</name>
    <dbReference type="NCBI Taxonomy" id="1176131"/>
    <lineage>
        <taxon>Eukaryota</taxon>
        <taxon>Fungi</taxon>
        <taxon>Dikarya</taxon>
        <taxon>Ascomycota</taxon>
        <taxon>Pezizomycotina</taxon>
        <taxon>Dothideomycetes</taxon>
        <taxon>Pleosporomycetidae</taxon>
        <taxon>Aulographales</taxon>
        <taxon>Aulographaceae</taxon>
    </lineage>
</organism>
<evidence type="ECO:0000256" key="2">
    <source>
        <dbReference type="SAM" id="Phobius"/>
    </source>
</evidence>
<feature type="compositionally biased region" description="Basic and acidic residues" evidence="1">
    <location>
        <begin position="243"/>
        <end position="252"/>
    </location>
</feature>
<keyword evidence="2" id="KW-0812">Transmembrane</keyword>
<feature type="transmembrane region" description="Helical" evidence="2">
    <location>
        <begin position="151"/>
        <end position="171"/>
    </location>
</feature>
<feature type="transmembrane region" description="Helical" evidence="2">
    <location>
        <begin position="191"/>
        <end position="213"/>
    </location>
</feature>
<dbReference type="AlphaFoldDB" id="A0A6G1GQ34"/>
<dbReference type="InterPro" id="IPR009571">
    <property type="entry name" value="SUR7/Rim9-like_fungi"/>
</dbReference>
<evidence type="ECO:0000313" key="3">
    <source>
        <dbReference type="EMBL" id="KAF1982877.1"/>
    </source>
</evidence>
<dbReference type="OrthoDB" id="5419460at2759"/>
<accession>A0A6G1GQ34</accession>
<dbReference type="GO" id="GO:0032185">
    <property type="term" value="P:septin cytoskeleton organization"/>
    <property type="evidence" value="ECO:0007669"/>
    <property type="project" value="TreeGrafter"/>
</dbReference>
<evidence type="ECO:0000256" key="1">
    <source>
        <dbReference type="SAM" id="MobiDB-lite"/>
    </source>
</evidence>
<dbReference type="GO" id="GO:0031505">
    <property type="term" value="P:fungal-type cell wall organization"/>
    <property type="evidence" value="ECO:0007669"/>
    <property type="project" value="TreeGrafter"/>
</dbReference>
<dbReference type="Pfam" id="PF06687">
    <property type="entry name" value="SUR7"/>
    <property type="match status" value="1"/>
</dbReference>
<dbReference type="EMBL" id="ML977180">
    <property type="protein sequence ID" value="KAF1982877.1"/>
    <property type="molecule type" value="Genomic_DNA"/>
</dbReference>
<sequence>MAARPLLGLLSLFFLAGGILLQFLVILSGTAYHNPLNQVFFIEANTDGIPGAPNPARWTYFSICGVSDSGKNTNCGPVHPALPFQPQHRDDFGTETGVPEAFIGTNHYYYLSRFMFAFYLIALFFAVIGLFTGLLALCTRLGAYLSGLNSFIALFFQTITAALMTACFVQGRDAFRRAGLPAHVGVKAFAFTWTAMACFLLATVFFCLGGAAGREKGAVRSKRGGFMGRKASTKSRGSFVSSDRGRKDEYEP</sequence>
<dbReference type="PANTHER" id="PTHR36414">
    <property type="entry name" value="PROTEIN SUR7"/>
    <property type="match status" value="1"/>
</dbReference>
<dbReference type="PANTHER" id="PTHR36414:SF1">
    <property type="entry name" value="PROTEIN SUR7"/>
    <property type="match status" value="1"/>
</dbReference>
<dbReference type="GO" id="GO:0045121">
    <property type="term" value="C:membrane raft"/>
    <property type="evidence" value="ECO:0007669"/>
    <property type="project" value="TreeGrafter"/>
</dbReference>
<keyword evidence="4" id="KW-1185">Reference proteome</keyword>
<keyword evidence="2" id="KW-0472">Membrane</keyword>
<proteinExistence type="predicted"/>
<feature type="transmembrane region" description="Helical" evidence="2">
    <location>
        <begin position="116"/>
        <end position="139"/>
    </location>
</feature>
<protein>
    <submittedName>
        <fullName evidence="3">SUR7-domain-containing protein</fullName>
    </submittedName>
</protein>
<dbReference type="GO" id="GO:0005886">
    <property type="term" value="C:plasma membrane"/>
    <property type="evidence" value="ECO:0007669"/>
    <property type="project" value="InterPro"/>
</dbReference>
<keyword evidence="2" id="KW-1133">Transmembrane helix</keyword>
<dbReference type="GO" id="GO:0030866">
    <property type="term" value="P:cortical actin cytoskeleton organization"/>
    <property type="evidence" value="ECO:0007669"/>
    <property type="project" value="TreeGrafter"/>
</dbReference>
<reference evidence="3" key="1">
    <citation type="journal article" date="2020" name="Stud. Mycol.">
        <title>101 Dothideomycetes genomes: a test case for predicting lifestyles and emergence of pathogens.</title>
        <authorList>
            <person name="Haridas S."/>
            <person name="Albert R."/>
            <person name="Binder M."/>
            <person name="Bloem J."/>
            <person name="Labutti K."/>
            <person name="Salamov A."/>
            <person name="Andreopoulos B."/>
            <person name="Baker S."/>
            <person name="Barry K."/>
            <person name="Bills G."/>
            <person name="Bluhm B."/>
            <person name="Cannon C."/>
            <person name="Castanera R."/>
            <person name="Culley D."/>
            <person name="Daum C."/>
            <person name="Ezra D."/>
            <person name="Gonzalez J."/>
            <person name="Henrissat B."/>
            <person name="Kuo A."/>
            <person name="Liang C."/>
            <person name="Lipzen A."/>
            <person name="Lutzoni F."/>
            <person name="Magnuson J."/>
            <person name="Mondo S."/>
            <person name="Nolan M."/>
            <person name="Ohm R."/>
            <person name="Pangilinan J."/>
            <person name="Park H.-J."/>
            <person name="Ramirez L."/>
            <person name="Alfaro M."/>
            <person name="Sun H."/>
            <person name="Tritt A."/>
            <person name="Yoshinaga Y."/>
            <person name="Zwiers L.-H."/>
            <person name="Turgeon B."/>
            <person name="Goodwin S."/>
            <person name="Spatafora J."/>
            <person name="Crous P."/>
            <person name="Grigoriev I."/>
        </authorList>
    </citation>
    <scope>NUCLEOTIDE SEQUENCE</scope>
    <source>
        <strain evidence="3">CBS 113979</strain>
    </source>
</reference>
<name>A0A6G1GQ34_9PEZI</name>
<feature type="transmembrane region" description="Helical" evidence="2">
    <location>
        <begin position="7"/>
        <end position="27"/>
    </location>
</feature>
<dbReference type="GO" id="GO:0005938">
    <property type="term" value="C:cell cortex"/>
    <property type="evidence" value="ECO:0007669"/>
    <property type="project" value="TreeGrafter"/>
</dbReference>
<feature type="region of interest" description="Disordered" evidence="1">
    <location>
        <begin position="223"/>
        <end position="252"/>
    </location>
</feature>
<dbReference type="GO" id="GO:0006897">
    <property type="term" value="P:endocytosis"/>
    <property type="evidence" value="ECO:0007669"/>
    <property type="project" value="TreeGrafter"/>
</dbReference>